<feature type="compositionally biased region" description="Basic residues" evidence="1">
    <location>
        <begin position="11"/>
        <end position="41"/>
    </location>
</feature>
<name>A0A7W7T5E3_9PSEU</name>
<reference evidence="2 3" key="1">
    <citation type="submission" date="2020-08" db="EMBL/GenBank/DDBJ databases">
        <title>Sequencing the genomes of 1000 actinobacteria strains.</title>
        <authorList>
            <person name="Klenk H.-P."/>
        </authorList>
    </citation>
    <scope>NUCLEOTIDE SEQUENCE [LARGE SCALE GENOMIC DNA]</scope>
    <source>
        <strain evidence="2 3">DSM 45084</strain>
    </source>
</reference>
<gene>
    <name evidence="2" type="ORF">F4559_004272</name>
</gene>
<feature type="compositionally biased region" description="Basic residues" evidence="1">
    <location>
        <begin position="48"/>
        <end position="60"/>
    </location>
</feature>
<feature type="compositionally biased region" description="Basic and acidic residues" evidence="1">
    <location>
        <begin position="250"/>
        <end position="263"/>
    </location>
</feature>
<dbReference type="Proteomes" id="UP000542674">
    <property type="component" value="Unassembled WGS sequence"/>
</dbReference>
<comment type="caution">
    <text evidence="2">The sequence shown here is derived from an EMBL/GenBank/DDBJ whole genome shotgun (WGS) entry which is preliminary data.</text>
</comment>
<feature type="compositionally biased region" description="Low complexity" evidence="1">
    <location>
        <begin position="84"/>
        <end position="101"/>
    </location>
</feature>
<evidence type="ECO:0000256" key="1">
    <source>
        <dbReference type="SAM" id="MobiDB-lite"/>
    </source>
</evidence>
<dbReference type="AlphaFoldDB" id="A0A7W7T5E3"/>
<feature type="compositionally biased region" description="Polar residues" evidence="1">
    <location>
        <begin position="179"/>
        <end position="188"/>
    </location>
</feature>
<keyword evidence="3" id="KW-1185">Reference proteome</keyword>
<dbReference type="EMBL" id="JACHJS010000001">
    <property type="protein sequence ID" value="MBB4966913.1"/>
    <property type="molecule type" value="Genomic_DNA"/>
</dbReference>
<accession>A0A7W7T5E3</accession>
<proteinExistence type="predicted"/>
<sequence>MVPARSLPTPAHRHGRRRGIPTRHRSRPLRVQHRPARRPRPGRPGDRNHHRRQRKVRGHRASGPGRTPSAPTPTGEHPARSDPRSPATANAATTADPTEAAPSPPSTPASWNRRMHSPRCPRLPGTTAVSPRPNVAGTGFWSCYRKIQPVSGAPVTSRSTSATSPSTPWTDSFPGGPTADSSTRSAPDSTPPRHGRRLPCRSTEILDYPALGQPQTSSANNSTASREPQPTTRTRDTTRNTGQPGTARSSEPRKPPPGTDHHPVPRPMGSSAPPGDSNRPGRFPHPTSHNHRATGIAPERRTGGIPWSLRSIE</sequence>
<feature type="compositionally biased region" description="Low complexity" evidence="1">
    <location>
        <begin position="154"/>
        <end position="172"/>
    </location>
</feature>
<feature type="region of interest" description="Disordered" evidence="1">
    <location>
        <begin position="1"/>
        <end position="313"/>
    </location>
</feature>
<protein>
    <submittedName>
        <fullName evidence="2">Uncharacterized protein</fullName>
    </submittedName>
</protein>
<organism evidence="2 3">
    <name type="scientific">Saccharothrix violaceirubra</name>
    <dbReference type="NCBI Taxonomy" id="413306"/>
    <lineage>
        <taxon>Bacteria</taxon>
        <taxon>Bacillati</taxon>
        <taxon>Actinomycetota</taxon>
        <taxon>Actinomycetes</taxon>
        <taxon>Pseudonocardiales</taxon>
        <taxon>Pseudonocardiaceae</taxon>
        <taxon>Saccharothrix</taxon>
    </lineage>
</organism>
<feature type="compositionally biased region" description="Polar residues" evidence="1">
    <location>
        <begin position="213"/>
        <end position="230"/>
    </location>
</feature>
<evidence type="ECO:0000313" key="2">
    <source>
        <dbReference type="EMBL" id="MBB4966913.1"/>
    </source>
</evidence>
<evidence type="ECO:0000313" key="3">
    <source>
        <dbReference type="Proteomes" id="UP000542674"/>
    </source>
</evidence>